<dbReference type="EMBL" id="JAFEMO010000002">
    <property type="protein sequence ID" value="KAH7574877.1"/>
    <property type="molecule type" value="Genomic_DNA"/>
</dbReference>
<dbReference type="InterPro" id="IPR045866">
    <property type="entry name" value="FAM210A/B-like"/>
</dbReference>
<evidence type="ECO:0000313" key="4">
    <source>
        <dbReference type="EMBL" id="KAH7574877.1"/>
    </source>
</evidence>
<evidence type="ECO:0000256" key="2">
    <source>
        <dbReference type="SAM" id="Phobius"/>
    </source>
</evidence>
<dbReference type="Pfam" id="PF06916">
    <property type="entry name" value="FAM210A-B_dom"/>
    <property type="match status" value="1"/>
</dbReference>
<feature type="region of interest" description="Disordered" evidence="1">
    <location>
        <begin position="61"/>
        <end position="109"/>
    </location>
</feature>
<accession>A0ABQ8IDZ4</accession>
<evidence type="ECO:0000313" key="5">
    <source>
        <dbReference type="Proteomes" id="UP000827721"/>
    </source>
</evidence>
<sequence>MAAAFSGGRFKEFLKKYGKVALGVHFTVSGASIAGLFVAIKSNVDVESLFAKLHLPGISSSSDPGDVISASSPESPDGFVSVSDDSSGGGGDFSGSGKSTVIEDRDKKRNRTAELATSTGGALALAVLCNKALFPVRVPITIALTPPLAREREYVRIMYDEDKTWGSMIEELCMNSIAATTRLGLFVAGRNVSKAKYVKAWSVGCRKKRREQTMSKFETFQNRRKRVLPFKRRKDLASMIEECYMNPVTTRLGVLVAGRDVAKQKMSKLEGKNFAFSETKKKGIEPKREELAFLSVTFARFDVFFGDFNLVMLEIQDLDHVVGISCNGVSLDL</sequence>
<comment type="caution">
    <text evidence="4">The sequence shown here is derived from an EMBL/GenBank/DDBJ whole genome shotgun (WGS) entry which is preliminary data.</text>
</comment>
<evidence type="ECO:0000256" key="1">
    <source>
        <dbReference type="SAM" id="MobiDB-lite"/>
    </source>
</evidence>
<organism evidence="4 5">
    <name type="scientific">Xanthoceras sorbifolium</name>
    <dbReference type="NCBI Taxonomy" id="99658"/>
    <lineage>
        <taxon>Eukaryota</taxon>
        <taxon>Viridiplantae</taxon>
        <taxon>Streptophyta</taxon>
        <taxon>Embryophyta</taxon>
        <taxon>Tracheophyta</taxon>
        <taxon>Spermatophyta</taxon>
        <taxon>Magnoliopsida</taxon>
        <taxon>eudicotyledons</taxon>
        <taxon>Gunneridae</taxon>
        <taxon>Pentapetalae</taxon>
        <taxon>rosids</taxon>
        <taxon>malvids</taxon>
        <taxon>Sapindales</taxon>
        <taxon>Sapindaceae</taxon>
        <taxon>Xanthoceroideae</taxon>
        <taxon>Xanthoceras</taxon>
    </lineage>
</organism>
<feature type="compositionally biased region" description="Polar residues" evidence="1">
    <location>
        <begin position="61"/>
        <end position="74"/>
    </location>
</feature>
<protein>
    <recommendedName>
        <fullName evidence="3">DUF1279 domain-containing protein</fullName>
    </recommendedName>
</protein>
<evidence type="ECO:0000259" key="3">
    <source>
        <dbReference type="Pfam" id="PF06916"/>
    </source>
</evidence>
<dbReference type="InterPro" id="IPR009688">
    <property type="entry name" value="FAM210A/B-like_dom"/>
</dbReference>
<keyword evidence="2" id="KW-1133">Transmembrane helix</keyword>
<keyword evidence="5" id="KW-1185">Reference proteome</keyword>
<reference evidence="4 5" key="1">
    <citation type="submission" date="2021-02" db="EMBL/GenBank/DDBJ databases">
        <title>Plant Genome Project.</title>
        <authorList>
            <person name="Zhang R.-G."/>
        </authorList>
    </citation>
    <scope>NUCLEOTIDE SEQUENCE [LARGE SCALE GENOMIC DNA]</scope>
    <source>
        <tissue evidence="4">Leaves</tissue>
    </source>
</reference>
<feature type="domain" description="DUF1279" evidence="3">
    <location>
        <begin position="9"/>
        <end position="146"/>
    </location>
</feature>
<keyword evidence="2" id="KW-0812">Transmembrane</keyword>
<dbReference type="PANTHER" id="PTHR21377">
    <property type="entry name" value="PROTEIN FAM210B, MITOCHONDRIAL"/>
    <property type="match status" value="1"/>
</dbReference>
<name>A0ABQ8IDZ4_9ROSI</name>
<dbReference type="PANTHER" id="PTHR21377:SF0">
    <property type="entry name" value="PROTEIN FAM210B, MITOCHONDRIAL"/>
    <property type="match status" value="1"/>
</dbReference>
<keyword evidence="2" id="KW-0472">Membrane</keyword>
<feature type="transmembrane region" description="Helical" evidence="2">
    <location>
        <begin position="20"/>
        <end position="40"/>
    </location>
</feature>
<feature type="compositionally biased region" description="Low complexity" evidence="1">
    <location>
        <begin position="77"/>
        <end position="86"/>
    </location>
</feature>
<gene>
    <name evidence="4" type="ORF">JRO89_XS02G0016300</name>
</gene>
<dbReference type="Proteomes" id="UP000827721">
    <property type="component" value="Unassembled WGS sequence"/>
</dbReference>
<proteinExistence type="predicted"/>